<comment type="caution">
    <text evidence="2">The sequence shown here is derived from an EMBL/GenBank/DDBJ whole genome shotgun (WGS) entry which is preliminary data.</text>
</comment>
<accession>A0AAD3NV32</accession>
<evidence type="ECO:0000256" key="1">
    <source>
        <dbReference type="SAM" id="MobiDB-lite"/>
    </source>
</evidence>
<keyword evidence="3" id="KW-1185">Reference proteome</keyword>
<feature type="compositionally biased region" description="Basic and acidic residues" evidence="1">
    <location>
        <begin position="7"/>
        <end position="22"/>
    </location>
</feature>
<dbReference type="EMBL" id="BSEH01001503">
    <property type="protein sequence ID" value="GLJ59792.1"/>
    <property type="molecule type" value="Genomic_DNA"/>
</dbReference>
<evidence type="ECO:0000313" key="3">
    <source>
        <dbReference type="Proteomes" id="UP001234787"/>
    </source>
</evidence>
<proteinExistence type="predicted"/>
<sequence length="86" mass="10008">MPSSEGGNEKRRKEKAKGDPYKRLRKRGNGNKMKEMVLVREMKDYVITVVKESFRDVVDEYNKQANMDLMNAMKSELKAKLCNGQH</sequence>
<organism evidence="2 3">
    <name type="scientific">Cryptomeria japonica</name>
    <name type="common">Japanese cedar</name>
    <name type="synonym">Cupressus japonica</name>
    <dbReference type="NCBI Taxonomy" id="3369"/>
    <lineage>
        <taxon>Eukaryota</taxon>
        <taxon>Viridiplantae</taxon>
        <taxon>Streptophyta</taxon>
        <taxon>Embryophyta</taxon>
        <taxon>Tracheophyta</taxon>
        <taxon>Spermatophyta</taxon>
        <taxon>Pinopsida</taxon>
        <taxon>Pinidae</taxon>
        <taxon>Conifers II</taxon>
        <taxon>Cupressales</taxon>
        <taxon>Cupressaceae</taxon>
        <taxon>Cryptomeria</taxon>
    </lineage>
</organism>
<dbReference type="Proteomes" id="UP001234787">
    <property type="component" value="Unassembled WGS sequence"/>
</dbReference>
<gene>
    <name evidence="2" type="ORF">SUGI_1523540</name>
</gene>
<feature type="region of interest" description="Disordered" evidence="1">
    <location>
        <begin position="1"/>
        <end position="29"/>
    </location>
</feature>
<dbReference type="AlphaFoldDB" id="A0AAD3NV32"/>
<reference evidence="2" key="1">
    <citation type="submission" date="2022-12" db="EMBL/GenBank/DDBJ databases">
        <title>Chromosome-Level Genome Assembly of Japanese Cedar (Cryptomeriajaponica D. Don).</title>
        <authorList>
            <person name="Fujino T."/>
            <person name="Yamaguchi K."/>
            <person name="Yokoyama T."/>
            <person name="Hamanaka T."/>
            <person name="Harazono Y."/>
            <person name="Kamada H."/>
            <person name="Kobayashi W."/>
            <person name="Ujino-Ihara T."/>
            <person name="Uchiyama K."/>
            <person name="Matsumoto A."/>
            <person name="Izuno A."/>
            <person name="Tsumura Y."/>
            <person name="Toyoda A."/>
            <person name="Shigenobu S."/>
            <person name="Moriguchi Y."/>
            <person name="Ueno S."/>
            <person name="Kasahara M."/>
        </authorList>
    </citation>
    <scope>NUCLEOTIDE SEQUENCE</scope>
</reference>
<name>A0AAD3NV32_CRYJA</name>
<protein>
    <submittedName>
        <fullName evidence="2">Uncharacterized protein</fullName>
    </submittedName>
</protein>
<evidence type="ECO:0000313" key="2">
    <source>
        <dbReference type="EMBL" id="GLJ59792.1"/>
    </source>
</evidence>